<organism evidence="14 15">
    <name type="scientific">Henosepilachna vigintioctopunctata</name>
    <dbReference type="NCBI Taxonomy" id="420089"/>
    <lineage>
        <taxon>Eukaryota</taxon>
        <taxon>Metazoa</taxon>
        <taxon>Ecdysozoa</taxon>
        <taxon>Arthropoda</taxon>
        <taxon>Hexapoda</taxon>
        <taxon>Insecta</taxon>
        <taxon>Pterygota</taxon>
        <taxon>Neoptera</taxon>
        <taxon>Endopterygota</taxon>
        <taxon>Coleoptera</taxon>
        <taxon>Polyphaga</taxon>
        <taxon>Cucujiformia</taxon>
        <taxon>Coccinelloidea</taxon>
        <taxon>Coccinellidae</taxon>
        <taxon>Epilachninae</taxon>
        <taxon>Epilachnini</taxon>
        <taxon>Henosepilachna</taxon>
    </lineage>
</organism>
<keyword evidence="8 12" id="KW-0648">Protein biosynthesis</keyword>
<dbReference type="FunFam" id="2.20.28.20:FF:000001">
    <property type="entry name" value="Methionine--tRNA ligase"/>
    <property type="match status" value="1"/>
</dbReference>
<dbReference type="InterPro" id="IPR023458">
    <property type="entry name" value="Met-tRNA_ligase_1"/>
</dbReference>
<name>A0AAW1TJJ9_9CUCU</name>
<comment type="caution">
    <text evidence="14">The sequence shown here is derived from an EMBL/GenBank/DDBJ whole genome shotgun (WGS) entry which is preliminary data.</text>
</comment>
<dbReference type="PANTHER" id="PTHR45765">
    <property type="entry name" value="METHIONINE--TRNA LIGASE"/>
    <property type="match status" value="1"/>
</dbReference>
<comment type="similarity">
    <text evidence="12">Belongs to the class-I aminoacyl-tRNA synthetase family.</text>
</comment>
<dbReference type="GO" id="GO:0005524">
    <property type="term" value="F:ATP binding"/>
    <property type="evidence" value="ECO:0007669"/>
    <property type="project" value="UniProtKB-KW"/>
</dbReference>
<dbReference type="PRINTS" id="PR01041">
    <property type="entry name" value="TRNASYNTHMET"/>
</dbReference>
<keyword evidence="6 12" id="KW-0547">Nucleotide-binding</keyword>
<dbReference type="SUPFAM" id="SSF57770">
    <property type="entry name" value="Methionyl-tRNA synthetase (MetRS), Zn-domain"/>
    <property type="match status" value="1"/>
</dbReference>
<evidence type="ECO:0000256" key="7">
    <source>
        <dbReference type="ARBA" id="ARBA00022840"/>
    </source>
</evidence>
<dbReference type="PROSITE" id="PS50405">
    <property type="entry name" value="GST_CTER"/>
    <property type="match status" value="1"/>
</dbReference>
<dbReference type="InterPro" id="IPR010987">
    <property type="entry name" value="Glutathione-S-Trfase_C-like"/>
</dbReference>
<dbReference type="EMBL" id="JARQZJ010000005">
    <property type="protein sequence ID" value="KAK9871151.1"/>
    <property type="molecule type" value="Genomic_DNA"/>
</dbReference>
<evidence type="ECO:0000313" key="14">
    <source>
        <dbReference type="EMBL" id="KAK9871151.1"/>
    </source>
</evidence>
<sequence>MMISIYSNENNPLAFKLISGAIFSKKEVKIDTVNLNDKNVEQPRHLPYLVIEEELIFTSNAGLLYLMPTPENVKLKVNEWLEWEALVLSPCLALLIGNSSKDKALKEKLMSCLKKLNFSLTGRKFLVDDVLSPSDVCIWSVLYPFIKNESISKEYMNDFTELLKWFRNIEELPFVTEAIKKYPLTPDQVPYQILFNSSKYISDLSSDSPKISNTTLDQTRDNVTSEELLDAENSWKKGVPLTKDLNESKNPILPKTDKKNILITSALPYVNNVPHLGNIIGCVLSADVFARFSRLCNHNVLYICGTDEYGTATETKALEEGLTCQEICDKYFKIHDAIYKWFNISFNHFGRTSTPEQTELCQDLFLQLNQNGFMFTENVEQLHCEKCDRFLADRFVEGGCPNIGCTYEDARGDQCDGCGKLVNAVELKIPAVRFVEVHQKLKYQPNFSWTCQN</sequence>
<evidence type="ECO:0000313" key="15">
    <source>
        <dbReference type="Proteomes" id="UP001431783"/>
    </source>
</evidence>
<gene>
    <name evidence="14" type="ORF">WA026_011433</name>
</gene>
<keyword evidence="5 12" id="KW-0436">Ligase</keyword>
<reference evidence="14 15" key="1">
    <citation type="submission" date="2023-03" db="EMBL/GenBank/DDBJ databases">
        <title>Genome insight into feeding habits of ladybird beetles.</title>
        <authorList>
            <person name="Li H.-S."/>
            <person name="Huang Y.-H."/>
            <person name="Pang H."/>
        </authorList>
    </citation>
    <scope>NUCLEOTIDE SEQUENCE [LARGE SCALE GENOMIC DNA]</scope>
    <source>
        <strain evidence="14">SYSU_2023b</strain>
        <tissue evidence="14">Whole body</tissue>
    </source>
</reference>
<evidence type="ECO:0000259" key="13">
    <source>
        <dbReference type="PROSITE" id="PS50405"/>
    </source>
</evidence>
<keyword evidence="15" id="KW-1185">Reference proteome</keyword>
<evidence type="ECO:0000256" key="12">
    <source>
        <dbReference type="RuleBase" id="RU363039"/>
    </source>
</evidence>
<dbReference type="Pfam" id="PF09334">
    <property type="entry name" value="tRNA-synt_1g"/>
    <property type="match status" value="1"/>
</dbReference>
<evidence type="ECO:0000256" key="2">
    <source>
        <dbReference type="ARBA" id="ARBA00012838"/>
    </source>
</evidence>
<evidence type="ECO:0000256" key="1">
    <source>
        <dbReference type="ARBA" id="ARBA00004496"/>
    </source>
</evidence>
<dbReference type="EC" id="6.1.1.10" evidence="2"/>
<dbReference type="InterPro" id="IPR029038">
    <property type="entry name" value="MetRS_Zn"/>
</dbReference>
<comment type="subcellular location">
    <subcellularLocation>
        <location evidence="1">Cytoplasm</location>
    </subcellularLocation>
</comment>
<accession>A0AAW1TJJ9</accession>
<evidence type="ECO:0000256" key="5">
    <source>
        <dbReference type="ARBA" id="ARBA00022598"/>
    </source>
</evidence>
<dbReference type="Gene3D" id="2.20.28.20">
    <property type="entry name" value="Methionyl-tRNA synthetase, Zn-domain"/>
    <property type="match status" value="1"/>
</dbReference>
<dbReference type="Gene3D" id="1.20.1050.10">
    <property type="match status" value="1"/>
</dbReference>
<keyword evidence="4" id="KW-0963">Cytoplasm</keyword>
<dbReference type="SUPFAM" id="SSF47616">
    <property type="entry name" value="GST C-terminal domain-like"/>
    <property type="match status" value="1"/>
</dbReference>
<dbReference type="GO" id="GO:0004825">
    <property type="term" value="F:methionine-tRNA ligase activity"/>
    <property type="evidence" value="ECO:0007669"/>
    <property type="project" value="UniProtKB-EC"/>
</dbReference>
<dbReference type="SUPFAM" id="SSF52374">
    <property type="entry name" value="Nucleotidylyl transferase"/>
    <property type="match status" value="1"/>
</dbReference>
<dbReference type="Gene3D" id="3.40.30.10">
    <property type="entry name" value="Glutaredoxin"/>
    <property type="match status" value="1"/>
</dbReference>
<comment type="catalytic activity">
    <reaction evidence="11">
        <text>tRNA(Met) + L-methionine + ATP = L-methionyl-tRNA(Met) + AMP + diphosphate</text>
        <dbReference type="Rhea" id="RHEA:13481"/>
        <dbReference type="Rhea" id="RHEA-COMP:9667"/>
        <dbReference type="Rhea" id="RHEA-COMP:9698"/>
        <dbReference type="ChEBI" id="CHEBI:30616"/>
        <dbReference type="ChEBI" id="CHEBI:33019"/>
        <dbReference type="ChEBI" id="CHEBI:57844"/>
        <dbReference type="ChEBI" id="CHEBI:78442"/>
        <dbReference type="ChEBI" id="CHEBI:78530"/>
        <dbReference type="ChEBI" id="CHEBI:456215"/>
        <dbReference type="EC" id="6.1.1.10"/>
    </reaction>
</comment>
<dbReference type="InterPro" id="IPR036282">
    <property type="entry name" value="Glutathione-S-Trfase_C_sf"/>
</dbReference>
<protein>
    <recommendedName>
        <fullName evidence="3">Methionine--tRNA ligase, cytoplasmic</fullName>
        <ecNumber evidence="2">6.1.1.10</ecNumber>
    </recommendedName>
    <alternativeName>
        <fullName evidence="10">Methionyl-tRNA synthetase</fullName>
    </alternativeName>
</protein>
<evidence type="ECO:0000256" key="3">
    <source>
        <dbReference type="ARBA" id="ARBA00018335"/>
    </source>
</evidence>
<evidence type="ECO:0000256" key="9">
    <source>
        <dbReference type="ARBA" id="ARBA00023146"/>
    </source>
</evidence>
<dbReference type="Proteomes" id="UP001431783">
    <property type="component" value="Unassembled WGS sequence"/>
</dbReference>
<evidence type="ECO:0000256" key="6">
    <source>
        <dbReference type="ARBA" id="ARBA00022741"/>
    </source>
</evidence>
<dbReference type="GO" id="GO:0006431">
    <property type="term" value="P:methionyl-tRNA aminoacylation"/>
    <property type="evidence" value="ECO:0007669"/>
    <property type="project" value="InterPro"/>
</dbReference>
<evidence type="ECO:0000256" key="11">
    <source>
        <dbReference type="ARBA" id="ARBA00047364"/>
    </source>
</evidence>
<dbReference type="InterPro" id="IPR033911">
    <property type="entry name" value="MetRS_core"/>
</dbReference>
<keyword evidence="7 12" id="KW-0067">ATP-binding</keyword>
<dbReference type="Gene3D" id="3.40.50.620">
    <property type="entry name" value="HUPs"/>
    <property type="match status" value="1"/>
</dbReference>
<dbReference type="PANTHER" id="PTHR45765:SF1">
    <property type="entry name" value="METHIONINE--TRNA LIGASE, CYTOPLASMIC"/>
    <property type="match status" value="1"/>
</dbReference>
<evidence type="ECO:0000256" key="10">
    <source>
        <dbReference type="ARBA" id="ARBA00030904"/>
    </source>
</evidence>
<feature type="domain" description="GST C-terminal" evidence="13">
    <location>
        <begin position="70"/>
        <end position="187"/>
    </location>
</feature>
<dbReference type="GO" id="GO:0017101">
    <property type="term" value="C:aminoacyl-tRNA synthetase multienzyme complex"/>
    <property type="evidence" value="ECO:0007669"/>
    <property type="project" value="TreeGrafter"/>
</dbReference>
<evidence type="ECO:0000256" key="4">
    <source>
        <dbReference type="ARBA" id="ARBA00022490"/>
    </source>
</evidence>
<dbReference type="GO" id="GO:0005829">
    <property type="term" value="C:cytosol"/>
    <property type="evidence" value="ECO:0007669"/>
    <property type="project" value="TreeGrafter"/>
</dbReference>
<keyword evidence="9 12" id="KW-0030">Aminoacyl-tRNA synthetase</keyword>
<proteinExistence type="inferred from homology"/>
<dbReference type="InterPro" id="IPR014729">
    <property type="entry name" value="Rossmann-like_a/b/a_fold"/>
</dbReference>
<evidence type="ECO:0000256" key="8">
    <source>
        <dbReference type="ARBA" id="ARBA00022917"/>
    </source>
</evidence>
<dbReference type="AlphaFoldDB" id="A0AAW1TJJ9"/>
<dbReference type="InterPro" id="IPR015413">
    <property type="entry name" value="Methionyl/Leucyl_tRNA_Synth"/>
</dbReference>
<dbReference type="PROSITE" id="PS00178">
    <property type="entry name" value="AA_TRNA_LIGASE_I"/>
    <property type="match status" value="1"/>
</dbReference>
<dbReference type="InterPro" id="IPR001412">
    <property type="entry name" value="aa-tRNA-synth_I_CS"/>
</dbReference>